<reference evidence="1 2" key="1">
    <citation type="journal article" date="2017" name="Infect. Immun.">
        <title>Characterization of the Pathogenicity of Streptococcus intermedius TYG1620 Isolated from a Human Brain Abscess Based on the Complete Genome Sequence with Transcriptome Analysis and Transposon Mutagenesis in a Murine Subcutaneous Abscess Model.</title>
        <authorList>
            <person name="Hasegawa N."/>
            <person name="Sekizuka T."/>
            <person name="Sugi Y."/>
            <person name="Kawakami N."/>
            <person name="Ogasawara Y."/>
            <person name="Kato K."/>
            <person name="Yamashita A."/>
            <person name="Takeuchi F."/>
            <person name="Kuroda M."/>
        </authorList>
    </citation>
    <scope>NUCLEOTIDE SEQUENCE [LARGE SCALE GENOMIC DNA]</scope>
    <source>
        <strain evidence="1 2">TYG1620</strain>
    </source>
</reference>
<dbReference type="RefSeq" id="WP_096363184.1">
    <property type="nucleotide sequence ID" value="NZ_AP014880.1"/>
</dbReference>
<proteinExistence type="predicted"/>
<organism evidence="1 2">
    <name type="scientific">Streptococcus intermedius</name>
    <dbReference type="NCBI Taxonomy" id="1338"/>
    <lineage>
        <taxon>Bacteria</taxon>
        <taxon>Bacillati</taxon>
        <taxon>Bacillota</taxon>
        <taxon>Bacilli</taxon>
        <taxon>Lactobacillales</taxon>
        <taxon>Streptococcaceae</taxon>
        <taxon>Streptococcus</taxon>
        <taxon>Streptococcus anginosus group</taxon>
    </lineage>
</organism>
<name>A0AAD1C9L5_STRIT</name>
<dbReference type="EMBL" id="AP014880">
    <property type="protein sequence ID" value="BAW17733.1"/>
    <property type="molecule type" value="Genomic_DNA"/>
</dbReference>
<sequence>MNQHYSSISSTQSRITSIDEKSKLSDFNLSIEDLAEVKQGQIAKVFGQGGENQIQFKSSIDIYEKLGFLKEVIK</sequence>
<evidence type="ECO:0000313" key="1">
    <source>
        <dbReference type="EMBL" id="BAW17733.1"/>
    </source>
</evidence>
<dbReference type="AlphaFoldDB" id="A0AAD1C9L5"/>
<gene>
    <name evidence="1" type="ORF">SITYG_17560</name>
</gene>
<accession>A0AAD1C9L5</accession>
<evidence type="ECO:0000313" key="2">
    <source>
        <dbReference type="Proteomes" id="UP000217792"/>
    </source>
</evidence>
<dbReference type="Proteomes" id="UP000217792">
    <property type="component" value="Chromosome"/>
</dbReference>
<protein>
    <submittedName>
        <fullName evidence="1">Uncharacterized protein</fullName>
    </submittedName>
</protein>